<sequence length="49" mass="5520">LSYIVSPSTCHRFIGYLEEEAVVTYTHVSGELEQGMVREAVVTCHDSLY</sequence>
<dbReference type="EMBL" id="JAGFNK010001169">
    <property type="protein sequence ID" value="KAI9434262.1"/>
    <property type="molecule type" value="Genomic_DNA"/>
</dbReference>
<dbReference type="Proteomes" id="UP001207468">
    <property type="component" value="Unassembled WGS sequence"/>
</dbReference>
<name>A0ACC0TRL4_9AGAM</name>
<keyword evidence="2" id="KW-1185">Reference proteome</keyword>
<evidence type="ECO:0000313" key="1">
    <source>
        <dbReference type="EMBL" id="KAI9434262.1"/>
    </source>
</evidence>
<protein>
    <submittedName>
        <fullName evidence="1">Uncharacterized protein</fullName>
    </submittedName>
</protein>
<reference evidence="1" key="1">
    <citation type="submission" date="2021-03" db="EMBL/GenBank/DDBJ databases">
        <title>Evolutionary priming and transition to the ectomycorrhizal habit in an iconic lineage of mushroom-forming fungi: is preadaptation a requirement?</title>
        <authorList>
            <consortium name="DOE Joint Genome Institute"/>
            <person name="Looney B.P."/>
            <person name="Miyauchi S."/>
            <person name="Morin E."/>
            <person name="Drula E."/>
            <person name="Courty P.E."/>
            <person name="Chicoki N."/>
            <person name="Fauchery L."/>
            <person name="Kohler A."/>
            <person name="Kuo A."/>
            <person name="LaButti K."/>
            <person name="Pangilinan J."/>
            <person name="Lipzen A."/>
            <person name="Riley R."/>
            <person name="Andreopoulos W."/>
            <person name="He G."/>
            <person name="Johnson J."/>
            <person name="Barry K.W."/>
            <person name="Grigoriev I.V."/>
            <person name="Nagy L."/>
            <person name="Hibbett D."/>
            <person name="Henrissat B."/>
            <person name="Matheny P.B."/>
            <person name="Labbe J."/>
            <person name="Martin A.F."/>
        </authorList>
    </citation>
    <scope>NUCLEOTIDE SEQUENCE</scope>
    <source>
        <strain evidence="1">BPL698</strain>
    </source>
</reference>
<proteinExistence type="predicted"/>
<gene>
    <name evidence="1" type="ORF">F5148DRAFT_990113</name>
</gene>
<organism evidence="1 2">
    <name type="scientific">Russula earlei</name>
    <dbReference type="NCBI Taxonomy" id="71964"/>
    <lineage>
        <taxon>Eukaryota</taxon>
        <taxon>Fungi</taxon>
        <taxon>Dikarya</taxon>
        <taxon>Basidiomycota</taxon>
        <taxon>Agaricomycotina</taxon>
        <taxon>Agaricomycetes</taxon>
        <taxon>Russulales</taxon>
        <taxon>Russulaceae</taxon>
        <taxon>Russula</taxon>
    </lineage>
</organism>
<feature type="non-terminal residue" evidence="1">
    <location>
        <position position="1"/>
    </location>
</feature>
<accession>A0ACC0TRL4</accession>
<evidence type="ECO:0000313" key="2">
    <source>
        <dbReference type="Proteomes" id="UP001207468"/>
    </source>
</evidence>
<comment type="caution">
    <text evidence="1">The sequence shown here is derived from an EMBL/GenBank/DDBJ whole genome shotgun (WGS) entry which is preliminary data.</text>
</comment>